<keyword evidence="1" id="KW-0805">Transcription regulation</keyword>
<dbReference type="PANTHER" id="PTHR21545:SF13">
    <property type="entry name" value="ECDYSONE-INDUCED PROTEIN 93F, ISOFORM C"/>
    <property type="match status" value="1"/>
</dbReference>
<keyword evidence="7" id="KW-1185">Reference proteome</keyword>
<organism evidence="6 7">
    <name type="scientific">Oryctes borbonicus</name>
    <dbReference type="NCBI Taxonomy" id="1629725"/>
    <lineage>
        <taxon>Eukaryota</taxon>
        <taxon>Metazoa</taxon>
        <taxon>Ecdysozoa</taxon>
        <taxon>Arthropoda</taxon>
        <taxon>Hexapoda</taxon>
        <taxon>Insecta</taxon>
        <taxon>Pterygota</taxon>
        <taxon>Neoptera</taxon>
        <taxon>Endopterygota</taxon>
        <taxon>Coleoptera</taxon>
        <taxon>Polyphaga</taxon>
        <taxon>Scarabaeiformia</taxon>
        <taxon>Scarabaeidae</taxon>
        <taxon>Dynastinae</taxon>
        <taxon>Oryctes</taxon>
    </lineage>
</organism>
<evidence type="ECO:0000313" key="6">
    <source>
        <dbReference type="EMBL" id="KRT84567.1"/>
    </source>
</evidence>
<protein>
    <submittedName>
        <fullName evidence="6">Uncharacterized protein</fullName>
    </submittedName>
</protein>
<keyword evidence="3" id="KW-0804">Transcription</keyword>
<feature type="region of interest" description="Disordered" evidence="5">
    <location>
        <begin position="116"/>
        <end position="166"/>
    </location>
</feature>
<dbReference type="AlphaFoldDB" id="A0A0T6BCD9"/>
<keyword evidence="2" id="KW-0238">DNA-binding</keyword>
<dbReference type="GO" id="GO:0005634">
    <property type="term" value="C:nucleus"/>
    <property type="evidence" value="ECO:0007669"/>
    <property type="project" value="TreeGrafter"/>
</dbReference>
<name>A0A0T6BCD9_9SCAR</name>
<accession>A0A0T6BCD9</accession>
<sequence length="254" mass="28662">YFNSILHKNVDFSRLRHLFNNSVAEDPLYKFKDHFKYGNITSYINVRCDTDVEGLTSGFLFFLFSHLSIFGLERIAEELMGRRKWKLYQESTSRNYLQPLNNNVKKIGEVIARGGGELTDTKSEPDIVLSRSTPSVSSLDKDELTAGENSRPNSRREEEAEGVQATETGIITTNAATTVVIKQEQEAEDRLKDWSPQSKCYFCVDGKLDSDHNNHGVLCLGGRSSAASCSRQASKWNDQCQNVSRKLSSKCLIF</sequence>
<feature type="non-terminal residue" evidence="6">
    <location>
        <position position="1"/>
    </location>
</feature>
<proteinExistence type="predicted"/>
<evidence type="ECO:0000256" key="1">
    <source>
        <dbReference type="ARBA" id="ARBA00023015"/>
    </source>
</evidence>
<dbReference type="GO" id="GO:0006357">
    <property type="term" value="P:regulation of transcription by RNA polymerase II"/>
    <property type="evidence" value="ECO:0007669"/>
    <property type="project" value="TreeGrafter"/>
</dbReference>
<evidence type="ECO:0000313" key="7">
    <source>
        <dbReference type="Proteomes" id="UP000051574"/>
    </source>
</evidence>
<evidence type="ECO:0000256" key="3">
    <source>
        <dbReference type="ARBA" id="ARBA00023163"/>
    </source>
</evidence>
<dbReference type="EMBL" id="LJIG01002373">
    <property type="protein sequence ID" value="KRT84567.1"/>
    <property type="molecule type" value="Genomic_DNA"/>
</dbReference>
<comment type="caution">
    <text evidence="6">The sequence shown here is derived from an EMBL/GenBank/DDBJ whole genome shotgun (WGS) entry which is preliminary data.</text>
</comment>
<evidence type="ECO:0000256" key="4">
    <source>
        <dbReference type="ARBA" id="ARBA00023242"/>
    </source>
</evidence>
<keyword evidence="4" id="KW-0539">Nucleus</keyword>
<gene>
    <name evidence="6" type="ORF">AMK59_361</name>
</gene>
<reference evidence="6 7" key="1">
    <citation type="submission" date="2015-09" db="EMBL/GenBank/DDBJ databases">
        <title>Draft genome of the scarab beetle Oryctes borbonicus.</title>
        <authorList>
            <person name="Meyer J.M."/>
            <person name="Markov G.V."/>
            <person name="Baskaran P."/>
            <person name="Herrmann M."/>
            <person name="Sommer R.J."/>
            <person name="Roedelsperger C."/>
        </authorList>
    </citation>
    <scope>NUCLEOTIDE SEQUENCE [LARGE SCALE GENOMIC DNA]</scope>
    <source>
        <strain evidence="6">OB123</strain>
        <tissue evidence="6">Whole animal</tissue>
    </source>
</reference>
<dbReference type="Proteomes" id="UP000051574">
    <property type="component" value="Unassembled WGS sequence"/>
</dbReference>
<dbReference type="OrthoDB" id="10028342at2759"/>
<evidence type="ECO:0000256" key="2">
    <source>
        <dbReference type="ARBA" id="ARBA00023125"/>
    </source>
</evidence>
<evidence type="ECO:0000256" key="5">
    <source>
        <dbReference type="SAM" id="MobiDB-lite"/>
    </source>
</evidence>
<dbReference type="GO" id="GO:0003677">
    <property type="term" value="F:DNA binding"/>
    <property type="evidence" value="ECO:0007669"/>
    <property type="project" value="UniProtKB-KW"/>
</dbReference>
<dbReference type="PANTHER" id="PTHR21545">
    <property type="entry name" value="TRANSCRIPTION FACTOR MLR1/2"/>
    <property type="match status" value="1"/>
</dbReference>